<feature type="domain" description="DUF559" evidence="2">
    <location>
        <begin position="1"/>
        <end position="95"/>
    </location>
</feature>
<sequence length="140" mass="15587">MRNNPTEWENRLWRCLSNRQLGDFKFRRQAVIGNRVVDFFCPSVGLVIEVDGDTHDLDRDAQRDEMLKANGLSVLRVSNRDVAENQSGVLEAVLALAQSLPPRSAWRLPHPNPVSGRSGPRPDLNRAGHGLPDTPEGEGL</sequence>
<dbReference type="InterPro" id="IPR007569">
    <property type="entry name" value="DUF559"/>
</dbReference>
<dbReference type="EMBL" id="CP101740">
    <property type="protein sequence ID" value="UUL82006.1"/>
    <property type="molecule type" value="Genomic_DNA"/>
</dbReference>
<dbReference type="Gene3D" id="3.40.960.10">
    <property type="entry name" value="VSR Endonuclease"/>
    <property type="match status" value="1"/>
</dbReference>
<dbReference type="SUPFAM" id="SSF52980">
    <property type="entry name" value="Restriction endonuclease-like"/>
    <property type="match status" value="1"/>
</dbReference>
<dbReference type="PANTHER" id="PTHR38590">
    <property type="entry name" value="BLL0828 PROTEIN"/>
    <property type="match status" value="1"/>
</dbReference>
<keyword evidence="4" id="KW-1185">Reference proteome</keyword>
<dbReference type="CDD" id="cd01038">
    <property type="entry name" value="Endonuclease_DUF559"/>
    <property type="match status" value="1"/>
</dbReference>
<protein>
    <submittedName>
        <fullName evidence="3">DUF559 domain-containing protein</fullName>
    </submittedName>
</protein>
<dbReference type="PANTHER" id="PTHR38590:SF1">
    <property type="entry name" value="BLL0828 PROTEIN"/>
    <property type="match status" value="1"/>
</dbReference>
<dbReference type="Pfam" id="PF04480">
    <property type="entry name" value="DUF559"/>
    <property type="match status" value="1"/>
</dbReference>
<gene>
    <name evidence="3" type="ORF">NMP03_12540</name>
</gene>
<evidence type="ECO:0000259" key="2">
    <source>
        <dbReference type="Pfam" id="PF04480"/>
    </source>
</evidence>
<reference evidence="3" key="1">
    <citation type="submission" date="2022-07" db="EMBL/GenBank/DDBJ databases">
        <title>Sphingomonas sp. nov., a novel bacterium isolated from the north slope of the Mount Everest.</title>
        <authorList>
            <person name="Cui X."/>
            <person name="Liu Y."/>
        </authorList>
    </citation>
    <scope>NUCLEOTIDE SEQUENCE</scope>
    <source>
        <strain evidence="3">S5-59</strain>
    </source>
</reference>
<organism evidence="3 4">
    <name type="scientific">Sphingomonas qomolangmaensis</name>
    <dbReference type="NCBI Taxonomy" id="2918765"/>
    <lineage>
        <taxon>Bacteria</taxon>
        <taxon>Pseudomonadati</taxon>
        <taxon>Pseudomonadota</taxon>
        <taxon>Alphaproteobacteria</taxon>
        <taxon>Sphingomonadales</taxon>
        <taxon>Sphingomonadaceae</taxon>
        <taxon>Sphingomonas</taxon>
    </lineage>
</organism>
<feature type="region of interest" description="Disordered" evidence="1">
    <location>
        <begin position="102"/>
        <end position="140"/>
    </location>
</feature>
<dbReference type="InterPro" id="IPR047216">
    <property type="entry name" value="Endonuclease_DUF559_bact"/>
</dbReference>
<dbReference type="Proteomes" id="UP001058533">
    <property type="component" value="Chromosome"/>
</dbReference>
<evidence type="ECO:0000313" key="3">
    <source>
        <dbReference type="EMBL" id="UUL82006.1"/>
    </source>
</evidence>
<name>A0ABY5LBF8_9SPHN</name>
<evidence type="ECO:0000313" key="4">
    <source>
        <dbReference type="Proteomes" id="UP001058533"/>
    </source>
</evidence>
<accession>A0ABY5LBF8</accession>
<proteinExistence type="predicted"/>
<dbReference type="InterPro" id="IPR011335">
    <property type="entry name" value="Restrct_endonuc-II-like"/>
</dbReference>
<evidence type="ECO:0000256" key="1">
    <source>
        <dbReference type="SAM" id="MobiDB-lite"/>
    </source>
</evidence>